<evidence type="ECO:0000256" key="3">
    <source>
        <dbReference type="RuleBase" id="RU000363"/>
    </source>
</evidence>
<dbReference type="PANTHER" id="PTHR42901:SF1">
    <property type="entry name" value="ALCOHOL DEHYDROGENASE"/>
    <property type="match status" value="1"/>
</dbReference>
<keyword evidence="2" id="KW-0560">Oxidoreductase</keyword>
<dbReference type="Proteomes" id="UP000799291">
    <property type="component" value="Unassembled WGS sequence"/>
</dbReference>
<feature type="compositionally biased region" description="Polar residues" evidence="4">
    <location>
        <begin position="1"/>
        <end position="16"/>
    </location>
</feature>
<dbReference type="EMBL" id="MU005583">
    <property type="protein sequence ID" value="KAF2683878.1"/>
    <property type="molecule type" value="Genomic_DNA"/>
</dbReference>
<gene>
    <name evidence="5" type="ORF">K458DRAFT_478200</name>
</gene>
<evidence type="ECO:0000256" key="2">
    <source>
        <dbReference type="ARBA" id="ARBA00023002"/>
    </source>
</evidence>
<comment type="similarity">
    <text evidence="1 3">Belongs to the short-chain dehydrogenases/reductases (SDR) family.</text>
</comment>
<protein>
    <submittedName>
        <fullName evidence="5">Oxidoreductase-like protein</fullName>
    </submittedName>
</protein>
<feature type="region of interest" description="Disordered" evidence="4">
    <location>
        <begin position="1"/>
        <end position="28"/>
    </location>
</feature>
<dbReference type="CDD" id="cd05233">
    <property type="entry name" value="SDR_c"/>
    <property type="match status" value="1"/>
</dbReference>
<evidence type="ECO:0000256" key="4">
    <source>
        <dbReference type="SAM" id="MobiDB-lite"/>
    </source>
</evidence>
<proteinExistence type="inferred from homology"/>
<name>A0A6G1J0G4_9PLEO</name>
<reference evidence="5" key="1">
    <citation type="journal article" date="2020" name="Stud. Mycol.">
        <title>101 Dothideomycetes genomes: a test case for predicting lifestyles and emergence of pathogens.</title>
        <authorList>
            <person name="Haridas S."/>
            <person name="Albert R."/>
            <person name="Binder M."/>
            <person name="Bloem J."/>
            <person name="Labutti K."/>
            <person name="Salamov A."/>
            <person name="Andreopoulos B."/>
            <person name="Baker S."/>
            <person name="Barry K."/>
            <person name="Bills G."/>
            <person name="Bluhm B."/>
            <person name="Cannon C."/>
            <person name="Castanera R."/>
            <person name="Culley D."/>
            <person name="Daum C."/>
            <person name="Ezra D."/>
            <person name="Gonzalez J."/>
            <person name="Henrissat B."/>
            <person name="Kuo A."/>
            <person name="Liang C."/>
            <person name="Lipzen A."/>
            <person name="Lutzoni F."/>
            <person name="Magnuson J."/>
            <person name="Mondo S."/>
            <person name="Nolan M."/>
            <person name="Ohm R."/>
            <person name="Pangilinan J."/>
            <person name="Park H.-J."/>
            <person name="Ramirez L."/>
            <person name="Alfaro M."/>
            <person name="Sun H."/>
            <person name="Tritt A."/>
            <person name="Yoshinaga Y."/>
            <person name="Zwiers L.-H."/>
            <person name="Turgeon B."/>
            <person name="Goodwin S."/>
            <person name="Spatafora J."/>
            <person name="Crous P."/>
            <person name="Grigoriev I."/>
        </authorList>
    </citation>
    <scope>NUCLEOTIDE SEQUENCE</scope>
    <source>
        <strain evidence="5">CBS 122367</strain>
    </source>
</reference>
<sequence>MSQDPEQPYLNNGANFTPTTHHTTYPTISPRTNLKFGNKNVFITGASKGIGRATAISFAKAGASCIALGARSSFELHNVEEEVHAAAKAAGRTEPMVMSIFLDVTDRNSVEDAVRQVEYAFLGRLDILVNNAGYLAPLVGLPESDPDEWWKEWEVNVKGTYLVTRAFWKMLMASSHKVVINLTSIAAHMLLPHATAYGSSKLALIRFTESLDHDYGPHSSAADGGIVAHAVYPGSVRTELSQNMPSSLHGLLTDEPALPADTMVWLCSERRTWLSGRYVSVDWDMAELEAKREEVVKGDLLKVRMAVNAFPHA</sequence>
<feature type="compositionally biased region" description="Low complexity" evidence="4">
    <location>
        <begin position="17"/>
        <end position="27"/>
    </location>
</feature>
<dbReference type="PRINTS" id="PR00081">
    <property type="entry name" value="GDHRDH"/>
</dbReference>
<evidence type="ECO:0000313" key="5">
    <source>
        <dbReference type="EMBL" id="KAF2683878.1"/>
    </source>
</evidence>
<dbReference type="PRINTS" id="PR00080">
    <property type="entry name" value="SDRFAMILY"/>
</dbReference>
<accession>A0A6G1J0G4</accession>
<dbReference type="OrthoDB" id="1933717at2759"/>
<dbReference type="AlphaFoldDB" id="A0A6G1J0G4"/>
<dbReference type="Gene3D" id="3.40.50.720">
    <property type="entry name" value="NAD(P)-binding Rossmann-like Domain"/>
    <property type="match status" value="1"/>
</dbReference>
<dbReference type="Pfam" id="PF00106">
    <property type="entry name" value="adh_short"/>
    <property type="match status" value="1"/>
</dbReference>
<keyword evidence="6" id="KW-1185">Reference proteome</keyword>
<dbReference type="InterPro" id="IPR002347">
    <property type="entry name" value="SDR_fam"/>
</dbReference>
<dbReference type="GO" id="GO:0016491">
    <property type="term" value="F:oxidoreductase activity"/>
    <property type="evidence" value="ECO:0007669"/>
    <property type="project" value="UniProtKB-KW"/>
</dbReference>
<evidence type="ECO:0000256" key="1">
    <source>
        <dbReference type="ARBA" id="ARBA00006484"/>
    </source>
</evidence>
<dbReference type="InterPro" id="IPR036291">
    <property type="entry name" value="NAD(P)-bd_dom_sf"/>
</dbReference>
<evidence type="ECO:0000313" key="6">
    <source>
        <dbReference type="Proteomes" id="UP000799291"/>
    </source>
</evidence>
<dbReference type="PANTHER" id="PTHR42901">
    <property type="entry name" value="ALCOHOL DEHYDROGENASE"/>
    <property type="match status" value="1"/>
</dbReference>
<organism evidence="5 6">
    <name type="scientific">Lentithecium fluviatile CBS 122367</name>
    <dbReference type="NCBI Taxonomy" id="1168545"/>
    <lineage>
        <taxon>Eukaryota</taxon>
        <taxon>Fungi</taxon>
        <taxon>Dikarya</taxon>
        <taxon>Ascomycota</taxon>
        <taxon>Pezizomycotina</taxon>
        <taxon>Dothideomycetes</taxon>
        <taxon>Pleosporomycetidae</taxon>
        <taxon>Pleosporales</taxon>
        <taxon>Massarineae</taxon>
        <taxon>Lentitheciaceae</taxon>
        <taxon>Lentithecium</taxon>
    </lineage>
</organism>
<dbReference type="SUPFAM" id="SSF51735">
    <property type="entry name" value="NAD(P)-binding Rossmann-fold domains"/>
    <property type="match status" value="1"/>
</dbReference>